<keyword evidence="4 6" id="KW-0472">Membrane</keyword>
<dbReference type="AlphaFoldDB" id="B4KW07"/>
<feature type="transmembrane region" description="Helical" evidence="6">
    <location>
        <begin position="204"/>
        <end position="224"/>
    </location>
</feature>
<dbReference type="KEGG" id="dmo:Dmoj_GI13851"/>
<evidence type="ECO:0000256" key="1">
    <source>
        <dbReference type="ARBA" id="ARBA00004370"/>
    </source>
</evidence>
<reference evidence="7 8" key="1">
    <citation type="journal article" date="2007" name="Nature">
        <title>Evolution of genes and genomes on the Drosophila phylogeny.</title>
        <authorList>
            <consortium name="Drosophila 12 Genomes Consortium"/>
            <person name="Clark A.G."/>
            <person name="Eisen M.B."/>
            <person name="Smith D.R."/>
            <person name="Bergman C.M."/>
            <person name="Oliver B."/>
            <person name="Markow T.A."/>
            <person name="Kaufman T.C."/>
            <person name="Kellis M."/>
            <person name="Gelbart W."/>
            <person name="Iyer V.N."/>
            <person name="Pollard D.A."/>
            <person name="Sackton T.B."/>
            <person name="Larracuente A.M."/>
            <person name="Singh N.D."/>
            <person name="Abad J.P."/>
            <person name="Abt D.N."/>
            <person name="Adryan B."/>
            <person name="Aguade M."/>
            <person name="Akashi H."/>
            <person name="Anderson W.W."/>
            <person name="Aquadro C.F."/>
            <person name="Ardell D.H."/>
            <person name="Arguello R."/>
            <person name="Artieri C.G."/>
            <person name="Barbash D.A."/>
            <person name="Barker D."/>
            <person name="Barsanti P."/>
            <person name="Batterham P."/>
            <person name="Batzoglou S."/>
            <person name="Begun D."/>
            <person name="Bhutkar A."/>
            <person name="Blanco E."/>
            <person name="Bosak S.A."/>
            <person name="Bradley R.K."/>
            <person name="Brand A.D."/>
            <person name="Brent M.R."/>
            <person name="Brooks A.N."/>
            <person name="Brown R.H."/>
            <person name="Butlin R.K."/>
            <person name="Caggese C."/>
            <person name="Calvi B.R."/>
            <person name="Bernardo de Carvalho A."/>
            <person name="Caspi A."/>
            <person name="Castrezana S."/>
            <person name="Celniker S.E."/>
            <person name="Chang J.L."/>
            <person name="Chapple C."/>
            <person name="Chatterji S."/>
            <person name="Chinwalla A."/>
            <person name="Civetta A."/>
            <person name="Clifton S.W."/>
            <person name="Comeron J.M."/>
            <person name="Costello J.C."/>
            <person name="Coyne J.A."/>
            <person name="Daub J."/>
            <person name="David R.G."/>
            <person name="Delcher A.L."/>
            <person name="Delehaunty K."/>
            <person name="Do C.B."/>
            <person name="Ebling H."/>
            <person name="Edwards K."/>
            <person name="Eickbush T."/>
            <person name="Evans J.D."/>
            <person name="Filipski A."/>
            <person name="Findeiss S."/>
            <person name="Freyhult E."/>
            <person name="Fulton L."/>
            <person name="Fulton R."/>
            <person name="Garcia A.C."/>
            <person name="Gardiner A."/>
            <person name="Garfield D.A."/>
            <person name="Garvin B.E."/>
            <person name="Gibson G."/>
            <person name="Gilbert D."/>
            <person name="Gnerre S."/>
            <person name="Godfrey J."/>
            <person name="Good R."/>
            <person name="Gotea V."/>
            <person name="Gravely B."/>
            <person name="Greenberg A.J."/>
            <person name="Griffiths-Jones S."/>
            <person name="Gross S."/>
            <person name="Guigo R."/>
            <person name="Gustafson E.A."/>
            <person name="Haerty W."/>
            <person name="Hahn M.W."/>
            <person name="Halligan D.L."/>
            <person name="Halpern A.L."/>
            <person name="Halter G.M."/>
            <person name="Han M.V."/>
            <person name="Heger A."/>
            <person name="Hillier L."/>
            <person name="Hinrichs A.S."/>
            <person name="Holmes I."/>
            <person name="Hoskins R.A."/>
            <person name="Hubisz M.J."/>
            <person name="Hultmark D."/>
            <person name="Huntley M.A."/>
            <person name="Jaffe D.B."/>
            <person name="Jagadeeshan S."/>
            <person name="Jeck W.R."/>
            <person name="Johnson J."/>
            <person name="Jones C.D."/>
            <person name="Jordan W.C."/>
            <person name="Karpen G.H."/>
            <person name="Kataoka E."/>
            <person name="Keightley P.D."/>
            <person name="Kheradpour P."/>
            <person name="Kirkness E.F."/>
            <person name="Koerich L.B."/>
            <person name="Kristiansen K."/>
            <person name="Kudrna D."/>
            <person name="Kulathinal R.J."/>
            <person name="Kumar S."/>
            <person name="Kwok R."/>
            <person name="Lander E."/>
            <person name="Langley C.H."/>
            <person name="Lapoint R."/>
            <person name="Lazzaro B.P."/>
            <person name="Lee S.J."/>
            <person name="Levesque L."/>
            <person name="Li R."/>
            <person name="Lin C.F."/>
            <person name="Lin M.F."/>
            <person name="Lindblad-Toh K."/>
            <person name="Llopart A."/>
            <person name="Long M."/>
            <person name="Low L."/>
            <person name="Lozovsky E."/>
            <person name="Lu J."/>
            <person name="Luo M."/>
            <person name="Machado C.A."/>
            <person name="Makalowski W."/>
            <person name="Marzo M."/>
            <person name="Matsuda M."/>
            <person name="Matzkin L."/>
            <person name="McAllister B."/>
            <person name="McBride C.S."/>
            <person name="McKernan B."/>
            <person name="McKernan K."/>
            <person name="Mendez-Lago M."/>
            <person name="Minx P."/>
            <person name="Mollenhauer M.U."/>
            <person name="Montooth K."/>
            <person name="Mount S.M."/>
            <person name="Mu X."/>
            <person name="Myers E."/>
            <person name="Negre B."/>
            <person name="Newfeld S."/>
            <person name="Nielsen R."/>
            <person name="Noor M.A."/>
            <person name="O'Grady P."/>
            <person name="Pachter L."/>
            <person name="Papaceit M."/>
            <person name="Parisi M.J."/>
            <person name="Parisi M."/>
            <person name="Parts L."/>
            <person name="Pedersen J.S."/>
            <person name="Pesole G."/>
            <person name="Phillippy A.M."/>
            <person name="Ponting C.P."/>
            <person name="Pop M."/>
            <person name="Porcelli D."/>
            <person name="Powell J.R."/>
            <person name="Prohaska S."/>
            <person name="Pruitt K."/>
            <person name="Puig M."/>
            <person name="Quesneville H."/>
            <person name="Ram K.R."/>
            <person name="Rand D."/>
            <person name="Rasmussen M.D."/>
            <person name="Reed L.K."/>
            <person name="Reenan R."/>
            <person name="Reily A."/>
            <person name="Remington K.A."/>
            <person name="Rieger T.T."/>
            <person name="Ritchie M.G."/>
            <person name="Robin C."/>
            <person name="Rogers Y.H."/>
            <person name="Rohde C."/>
            <person name="Rozas J."/>
            <person name="Rubenfield M.J."/>
            <person name="Ruiz A."/>
            <person name="Russo S."/>
            <person name="Salzberg S.L."/>
            <person name="Sanchez-Gracia A."/>
            <person name="Saranga D.J."/>
            <person name="Sato H."/>
            <person name="Schaeffer S.W."/>
            <person name="Schatz M.C."/>
            <person name="Schlenke T."/>
            <person name="Schwartz R."/>
            <person name="Segarra C."/>
            <person name="Singh R.S."/>
            <person name="Sirot L."/>
            <person name="Sirota M."/>
            <person name="Sisneros N.B."/>
            <person name="Smith C.D."/>
            <person name="Smith T.F."/>
            <person name="Spieth J."/>
            <person name="Stage D.E."/>
            <person name="Stark A."/>
            <person name="Stephan W."/>
            <person name="Strausberg R.L."/>
            <person name="Strempel S."/>
            <person name="Sturgill D."/>
            <person name="Sutton G."/>
            <person name="Sutton G.G."/>
            <person name="Tao W."/>
            <person name="Teichmann S."/>
            <person name="Tobari Y.N."/>
            <person name="Tomimura Y."/>
            <person name="Tsolas J.M."/>
            <person name="Valente V.L."/>
            <person name="Venter E."/>
            <person name="Venter J.C."/>
            <person name="Vicario S."/>
            <person name="Vieira F.G."/>
            <person name="Vilella A.J."/>
            <person name="Villasante A."/>
            <person name="Walenz B."/>
            <person name="Wang J."/>
            <person name="Wasserman M."/>
            <person name="Watts T."/>
            <person name="Wilson D."/>
            <person name="Wilson R.K."/>
            <person name="Wing R.A."/>
            <person name="Wolfner M.F."/>
            <person name="Wong A."/>
            <person name="Wong G.K."/>
            <person name="Wu C.I."/>
            <person name="Wu G."/>
            <person name="Yamamoto D."/>
            <person name="Yang H.P."/>
            <person name="Yang S.P."/>
            <person name="Yorke J.A."/>
            <person name="Yoshida K."/>
            <person name="Zdobnov E."/>
            <person name="Zhang P."/>
            <person name="Zhang Y."/>
            <person name="Zimin A.V."/>
            <person name="Baldwin J."/>
            <person name="Abdouelleil A."/>
            <person name="Abdulkadir J."/>
            <person name="Abebe A."/>
            <person name="Abera B."/>
            <person name="Abreu J."/>
            <person name="Acer S.C."/>
            <person name="Aftuck L."/>
            <person name="Alexander A."/>
            <person name="An P."/>
            <person name="Anderson E."/>
            <person name="Anderson S."/>
            <person name="Arachi H."/>
            <person name="Azer M."/>
            <person name="Bachantsang P."/>
            <person name="Barry A."/>
            <person name="Bayul T."/>
            <person name="Berlin A."/>
            <person name="Bessette D."/>
            <person name="Bloom T."/>
            <person name="Blye J."/>
            <person name="Boguslavskiy L."/>
            <person name="Bonnet C."/>
            <person name="Boukhgalter B."/>
            <person name="Bourzgui I."/>
            <person name="Brown A."/>
            <person name="Cahill P."/>
            <person name="Channer S."/>
            <person name="Cheshatsang Y."/>
            <person name="Chuda L."/>
            <person name="Citroen M."/>
            <person name="Collymore A."/>
            <person name="Cooke P."/>
            <person name="Costello M."/>
            <person name="D'Aco K."/>
            <person name="Daza R."/>
            <person name="De Haan G."/>
            <person name="DeGray S."/>
            <person name="DeMaso C."/>
            <person name="Dhargay N."/>
            <person name="Dooley K."/>
            <person name="Dooley E."/>
            <person name="Doricent M."/>
            <person name="Dorje P."/>
            <person name="Dorjee K."/>
            <person name="Dupes A."/>
            <person name="Elong R."/>
            <person name="Falk J."/>
            <person name="Farina A."/>
            <person name="Faro S."/>
            <person name="Ferguson D."/>
            <person name="Fisher S."/>
            <person name="Foley C.D."/>
            <person name="Franke A."/>
            <person name="Friedrich D."/>
            <person name="Gadbois L."/>
            <person name="Gearin G."/>
            <person name="Gearin C.R."/>
            <person name="Giannoukos G."/>
            <person name="Goode T."/>
            <person name="Graham J."/>
            <person name="Grandbois E."/>
            <person name="Grewal S."/>
            <person name="Gyaltsen K."/>
            <person name="Hafez N."/>
            <person name="Hagos B."/>
            <person name="Hall J."/>
            <person name="Henson C."/>
            <person name="Hollinger A."/>
            <person name="Honan T."/>
            <person name="Huard M.D."/>
            <person name="Hughes L."/>
            <person name="Hurhula B."/>
            <person name="Husby M.E."/>
            <person name="Kamat A."/>
            <person name="Kanga B."/>
            <person name="Kashin S."/>
            <person name="Khazanovich D."/>
            <person name="Kisner P."/>
            <person name="Lance K."/>
            <person name="Lara M."/>
            <person name="Lee W."/>
            <person name="Lennon N."/>
            <person name="Letendre F."/>
            <person name="LeVine R."/>
            <person name="Lipovsky A."/>
            <person name="Liu X."/>
            <person name="Liu J."/>
            <person name="Liu S."/>
            <person name="Lokyitsang T."/>
            <person name="Lokyitsang Y."/>
            <person name="Lubonja R."/>
            <person name="Lui A."/>
            <person name="MacDonald P."/>
            <person name="Magnisalis V."/>
            <person name="Maru K."/>
            <person name="Matthews C."/>
            <person name="McCusker W."/>
            <person name="McDonough S."/>
            <person name="Mehta T."/>
            <person name="Meldrim J."/>
            <person name="Meneus L."/>
            <person name="Mihai O."/>
            <person name="Mihalev A."/>
            <person name="Mihova T."/>
            <person name="Mittelman R."/>
            <person name="Mlenga V."/>
            <person name="Montmayeur A."/>
            <person name="Mulrain L."/>
            <person name="Navidi A."/>
            <person name="Naylor J."/>
            <person name="Negash T."/>
            <person name="Nguyen T."/>
            <person name="Nguyen N."/>
            <person name="Nicol R."/>
            <person name="Norbu C."/>
            <person name="Norbu N."/>
            <person name="Novod N."/>
            <person name="O'Neill B."/>
            <person name="Osman S."/>
            <person name="Markiewicz E."/>
            <person name="Oyono O.L."/>
            <person name="Patti C."/>
            <person name="Phunkhang P."/>
            <person name="Pierre F."/>
            <person name="Priest M."/>
            <person name="Raghuraman S."/>
            <person name="Rege F."/>
            <person name="Reyes R."/>
            <person name="Rise C."/>
            <person name="Rogov P."/>
            <person name="Ross K."/>
            <person name="Ryan E."/>
            <person name="Settipalli S."/>
            <person name="Shea T."/>
            <person name="Sherpa N."/>
            <person name="Shi L."/>
            <person name="Shih D."/>
            <person name="Sparrow T."/>
            <person name="Spaulding J."/>
            <person name="Stalker J."/>
            <person name="Stange-Thomann N."/>
            <person name="Stavropoulos S."/>
            <person name="Stone C."/>
            <person name="Strader C."/>
            <person name="Tesfaye S."/>
            <person name="Thomson T."/>
            <person name="Thoulutsang Y."/>
            <person name="Thoulutsang D."/>
            <person name="Topham K."/>
            <person name="Topping I."/>
            <person name="Tsamla T."/>
            <person name="Vassiliev H."/>
            <person name="Vo A."/>
            <person name="Wangchuk T."/>
            <person name="Wangdi T."/>
            <person name="Weiand M."/>
            <person name="Wilkinson J."/>
            <person name="Wilson A."/>
            <person name="Yadav S."/>
            <person name="Young G."/>
            <person name="Yu Q."/>
            <person name="Zembek L."/>
            <person name="Zhong D."/>
            <person name="Zimmer A."/>
            <person name="Zwirko Z."/>
            <person name="Jaffe D.B."/>
            <person name="Alvarez P."/>
            <person name="Brockman W."/>
            <person name="Butler J."/>
            <person name="Chin C."/>
            <person name="Gnerre S."/>
            <person name="Grabherr M."/>
            <person name="Kleber M."/>
            <person name="Mauceli E."/>
            <person name="MacCallum I."/>
        </authorList>
    </citation>
    <scope>NUCLEOTIDE SEQUENCE [LARGE SCALE GENOMIC DNA]</scope>
    <source>
        <strain evidence="8">Tucson 15081-1352.22</strain>
    </source>
</reference>
<comment type="subcellular location">
    <subcellularLocation>
        <location evidence="1">Membrane</location>
    </subcellularLocation>
</comment>
<evidence type="ECO:0000313" key="7">
    <source>
        <dbReference type="EMBL" id="EDW19558.1"/>
    </source>
</evidence>
<evidence type="ECO:0008006" key="9">
    <source>
        <dbReference type="Google" id="ProtNLM"/>
    </source>
</evidence>
<evidence type="ECO:0000256" key="5">
    <source>
        <dbReference type="SAM" id="MobiDB-lite"/>
    </source>
</evidence>
<feature type="transmembrane region" description="Helical" evidence="6">
    <location>
        <begin position="351"/>
        <end position="372"/>
    </location>
</feature>
<feature type="transmembrane region" description="Helical" evidence="6">
    <location>
        <begin position="469"/>
        <end position="489"/>
    </location>
</feature>
<accession>B4KW07</accession>
<dbReference type="HOGENOM" id="CLU_037253_0_0_1"/>
<sequence length="512" mass="57034">MVIARDKLIIYYGPCVTYKYEWDQWVPGSTPMTGGKTATRPDSFQQERNQQRRHNPDQCSWLSRTHKNLPQWNALGAGSLIFVSGGMSLAWGAGFAVHSMHVELLQLTLHMKICWYGAALLGAALGAVLTHRTPQRPVYVASSCLVLICGMLYLTLPEQPKAIIAARYLDGFANGLVFVPTLTTVGELSVCEMRGIFSASLEQLSYNFGIFILLSYTAIWHSGWNVTIVADQVHGLLSIVYGVVALALALTCCVESPVYLLLRRSEQAAVDALRHLQRPFVVTCETFLLLDEHKRYVAAKLDLSWCQSLQRGLVPLIKIIAHRSLYALSLTNIVWRALYDTAVELTPHTHTWPYVVFGTLRWSGSVCVVFLMDSGGRKKPSLFGTFAGGLFAVAFASLLDRVPRMIAALAILFFFQFFAGVAHAASAVYLTEAFPLAVKPYLVALVYIAELMIRMGCCMVTPTHTDISLYFYVLGGISLSFFLLGIFCLPETRLTTLTKAHFKIRKWFNEDF</sequence>
<dbReference type="EMBL" id="CH933809">
    <property type="protein sequence ID" value="EDW19558.1"/>
    <property type="molecule type" value="Genomic_DNA"/>
</dbReference>
<dbReference type="PANTHER" id="PTHR23529:SF2">
    <property type="entry name" value="GH19118P-RELATED"/>
    <property type="match status" value="1"/>
</dbReference>
<feature type="transmembrane region" description="Helical" evidence="6">
    <location>
        <begin position="138"/>
        <end position="156"/>
    </location>
</feature>
<feature type="transmembrane region" description="Helical" evidence="6">
    <location>
        <begin position="162"/>
        <end position="183"/>
    </location>
</feature>
<dbReference type="SUPFAM" id="SSF103473">
    <property type="entry name" value="MFS general substrate transporter"/>
    <property type="match status" value="1"/>
</dbReference>
<feature type="transmembrane region" description="Helical" evidence="6">
    <location>
        <begin position="442"/>
        <end position="463"/>
    </location>
</feature>
<dbReference type="GO" id="GO:0022857">
    <property type="term" value="F:transmembrane transporter activity"/>
    <property type="evidence" value="ECO:0007669"/>
    <property type="project" value="InterPro"/>
</dbReference>
<feature type="transmembrane region" description="Helical" evidence="6">
    <location>
        <begin position="381"/>
        <end position="399"/>
    </location>
</feature>
<dbReference type="GO" id="GO:0016020">
    <property type="term" value="C:membrane"/>
    <property type="evidence" value="ECO:0007669"/>
    <property type="project" value="UniProtKB-SubCell"/>
</dbReference>
<keyword evidence="8" id="KW-1185">Reference proteome</keyword>
<evidence type="ECO:0000256" key="4">
    <source>
        <dbReference type="ARBA" id="ARBA00023136"/>
    </source>
</evidence>
<dbReference type="OMA" id="KNQPQWN"/>
<organism evidence="7 8">
    <name type="scientific">Drosophila mojavensis</name>
    <name type="common">Fruit fly</name>
    <dbReference type="NCBI Taxonomy" id="7230"/>
    <lineage>
        <taxon>Eukaryota</taxon>
        <taxon>Metazoa</taxon>
        <taxon>Ecdysozoa</taxon>
        <taxon>Arthropoda</taxon>
        <taxon>Hexapoda</taxon>
        <taxon>Insecta</taxon>
        <taxon>Pterygota</taxon>
        <taxon>Neoptera</taxon>
        <taxon>Endopterygota</taxon>
        <taxon>Diptera</taxon>
        <taxon>Brachycera</taxon>
        <taxon>Muscomorpha</taxon>
        <taxon>Ephydroidea</taxon>
        <taxon>Drosophilidae</taxon>
        <taxon>Drosophila</taxon>
    </lineage>
</organism>
<feature type="transmembrane region" description="Helical" evidence="6">
    <location>
        <begin position="236"/>
        <end position="262"/>
    </location>
</feature>
<gene>
    <name evidence="7" type="primary">Dmoj\GI13851</name>
    <name evidence="7" type="ORF">Dmoj_GI13851</name>
</gene>
<proteinExistence type="predicted"/>
<feature type="transmembrane region" description="Helical" evidence="6">
    <location>
        <begin position="405"/>
        <end position="430"/>
    </location>
</feature>
<feature type="transmembrane region" description="Helical" evidence="6">
    <location>
        <begin position="113"/>
        <end position="131"/>
    </location>
</feature>
<dbReference type="Gene3D" id="1.20.1250.20">
    <property type="entry name" value="MFS general substrate transporter like domains"/>
    <property type="match status" value="1"/>
</dbReference>
<dbReference type="Proteomes" id="UP000009192">
    <property type="component" value="Unassembled WGS sequence"/>
</dbReference>
<dbReference type="PhylomeDB" id="B4KW07"/>
<keyword evidence="2 6" id="KW-0812">Transmembrane</keyword>
<evidence type="ECO:0000256" key="6">
    <source>
        <dbReference type="SAM" id="Phobius"/>
    </source>
</evidence>
<evidence type="ECO:0000256" key="2">
    <source>
        <dbReference type="ARBA" id="ARBA00022692"/>
    </source>
</evidence>
<dbReference type="OrthoDB" id="6612291at2759"/>
<name>B4KW07_DROMO</name>
<evidence type="ECO:0000313" key="8">
    <source>
        <dbReference type="Proteomes" id="UP000009192"/>
    </source>
</evidence>
<feature type="transmembrane region" description="Helical" evidence="6">
    <location>
        <begin position="72"/>
        <end position="93"/>
    </location>
</feature>
<feature type="region of interest" description="Disordered" evidence="5">
    <location>
        <begin position="31"/>
        <end position="56"/>
    </location>
</feature>
<dbReference type="InParanoid" id="B4KW07"/>
<protein>
    <recommendedName>
        <fullName evidence="9">Major facilitator superfamily (MFS) profile domain-containing protein</fullName>
    </recommendedName>
</protein>
<dbReference type="InterPro" id="IPR036259">
    <property type="entry name" value="MFS_trans_sf"/>
</dbReference>
<dbReference type="eggNOG" id="KOG0254">
    <property type="taxonomic scope" value="Eukaryota"/>
</dbReference>
<dbReference type="InterPro" id="IPR005828">
    <property type="entry name" value="MFS_sugar_transport-like"/>
</dbReference>
<dbReference type="Pfam" id="PF00083">
    <property type="entry name" value="Sugar_tr"/>
    <property type="match status" value="1"/>
</dbReference>
<keyword evidence="3 6" id="KW-1133">Transmembrane helix</keyword>
<evidence type="ECO:0000256" key="3">
    <source>
        <dbReference type="ARBA" id="ARBA00022989"/>
    </source>
</evidence>
<dbReference type="PANTHER" id="PTHR23529">
    <property type="entry name" value="GH19118P-RELATED"/>
    <property type="match status" value="1"/>
</dbReference>